<evidence type="ECO:0000256" key="1">
    <source>
        <dbReference type="ARBA" id="ARBA00022729"/>
    </source>
</evidence>
<gene>
    <name evidence="5" type="ORF">DDF65_16635</name>
</gene>
<evidence type="ECO:0000256" key="3">
    <source>
        <dbReference type="SAM" id="SignalP"/>
    </source>
</evidence>
<keyword evidence="1 3" id="KW-0732">Signal</keyword>
<evidence type="ECO:0000313" key="5">
    <source>
        <dbReference type="EMBL" id="PVM77549.1"/>
    </source>
</evidence>
<feature type="domain" description="Beta-mannosidase-like galactose-binding" evidence="4">
    <location>
        <begin position="998"/>
        <end position="1072"/>
    </location>
</feature>
<dbReference type="EMBL" id="QDKP01000049">
    <property type="protein sequence ID" value="PVM77549.1"/>
    <property type="molecule type" value="Genomic_DNA"/>
</dbReference>
<evidence type="ECO:0000256" key="2">
    <source>
        <dbReference type="ARBA" id="ARBA00022801"/>
    </source>
</evidence>
<dbReference type="SUPFAM" id="SSF49785">
    <property type="entry name" value="Galactose-binding domain-like"/>
    <property type="match status" value="1"/>
</dbReference>
<proteinExistence type="predicted"/>
<keyword evidence="6" id="KW-1185">Reference proteome</keyword>
<organism evidence="5 6">
    <name type="scientific">Caulobacter radicis</name>
    <dbReference type="NCBI Taxonomy" id="2172650"/>
    <lineage>
        <taxon>Bacteria</taxon>
        <taxon>Pseudomonadati</taxon>
        <taxon>Pseudomonadota</taxon>
        <taxon>Alphaproteobacteria</taxon>
        <taxon>Caulobacterales</taxon>
        <taxon>Caulobacteraceae</taxon>
        <taxon>Caulobacter</taxon>
    </lineage>
</organism>
<evidence type="ECO:0000259" key="4">
    <source>
        <dbReference type="Pfam" id="PF22666"/>
    </source>
</evidence>
<feature type="signal peptide" evidence="3">
    <location>
        <begin position="1"/>
        <end position="26"/>
    </location>
</feature>
<feature type="chain" id="PRO_5015636640" description="Beta-mannosidase-like galactose-binding domain-containing protein" evidence="3">
    <location>
        <begin position="27"/>
        <end position="1120"/>
    </location>
</feature>
<dbReference type="PANTHER" id="PTHR43817">
    <property type="entry name" value="GLYCOSYL HYDROLASE"/>
    <property type="match status" value="1"/>
</dbReference>
<dbReference type="PANTHER" id="PTHR43817:SF1">
    <property type="entry name" value="HYDROLASE, FAMILY 43, PUTATIVE (AFU_ORTHOLOGUE AFUA_3G01660)-RELATED"/>
    <property type="match status" value="1"/>
</dbReference>
<dbReference type="Pfam" id="PF22666">
    <property type="entry name" value="Glyco_hydro_2_N2"/>
    <property type="match status" value="1"/>
</dbReference>
<reference evidence="5 6" key="1">
    <citation type="submission" date="2018-04" db="EMBL/GenBank/DDBJ databases">
        <title>The genome sequence of Caulobacter sp. 736.</title>
        <authorList>
            <person name="Gao J."/>
            <person name="Sun J."/>
        </authorList>
    </citation>
    <scope>NUCLEOTIDE SEQUENCE [LARGE SCALE GENOMIC DNA]</scope>
    <source>
        <strain evidence="5 6">736</strain>
    </source>
</reference>
<dbReference type="Gene3D" id="2.60.120.260">
    <property type="entry name" value="Galactose-binding domain-like"/>
    <property type="match status" value="1"/>
</dbReference>
<evidence type="ECO:0000313" key="6">
    <source>
        <dbReference type="Proteomes" id="UP000244913"/>
    </source>
</evidence>
<accession>A0A2T9J7S7</accession>
<sequence>MTRRGALACASALAMSALSWSPQALAEPDAQSLAAGFVRPPQAAKPRLWWHWMNGNVTPEGARLDLEWMQRVGVGGVHLFSGGGFGEPKLVDKPLPFMSPGWREVFRQSMQTARESDMEVGIAASPGWSQTGGVFVPPADGMKKYVWSETRIVGAKTPITLVAPPLAIGPFQGVAEKSAAKQLAGPLYGEGFVVAFPTPVLETKAPAPQLSANDPGAELAKLVAGATAAGARLPLAADGSAWVEASFAAPARLSAIALLTPTGVSVEVLAQDPDGAWRSLTRQDLVAPSGVEHPAPQQTLSFPTTQAQRFRIVLRLLSPPPPLPGLPPSMAKAAPPPKAVTINGLEFLAGARVNRFEAKAGFQTSIEADAAATPASLADGVVAAGQVIDLTGKLSADGRLDWTPPKGDWTVLRFGWTLTGHANGPAEPDATGLEVDKLDPAAVGRYAQTYLDLYKDASGDKLGADGVGSLITDSWEAGFQNWTPALLDEFKSRRGYDPMPFAPVLAGRVVDSAEASERFLWDYRLTLKELVADAHFSVLAKAAHERGMAYYTEASGDNPRVLGDGMTLKARSDIPTAEFWYRNFASGPGQFSLKADLQEAASAAHVYGKPLAAAESLTVAAGSDPWSFSPAMLKPVADQIFALGINRILLHESRQQPLVDAKPGLTLAIFGQYFNRNETWAEDAAPWLTYLARTSYLLQQGRYVADVAYFYGEDRTLTELFRTRANTDVPSGYAYDYVNREALLTLLSVKDGRVVTPSGMSYRILFAPPQVTRMTLPALQKIRDLVAAGAVLVAPRPVGGLGQASADDKIAALAEEVWGRDPIGPAGRALGAGKVYASLDQALAAEKVTPDQRLTGSPDAQLLSLHRRTSEADIYFVSNQKDRPEDVRGLFRVEGKAPEIWRATNATIEPASFTARDGGTEIALRLEPHEAVFVVFRKPTALKRFTAPAKATKTLTAVGGPWRLSFGPGLAAPPPTTLDQLTSWTQASDPAMKYYSGSATYQTRVNVPRAALRRGQRVYLDLGQVRELASVSVNGKDAGLAWNAPYKVDVTGMLRPGRNEVSIRVVNLWRNRLIGDKQPGVKPVTVAPMAFYGPASPLFDSGLLGPVTLVSEEAAPPSRP</sequence>
<dbReference type="InterPro" id="IPR008979">
    <property type="entry name" value="Galactose-bd-like_sf"/>
</dbReference>
<protein>
    <recommendedName>
        <fullName evidence="4">Beta-mannosidase-like galactose-binding domain-containing protein</fullName>
    </recommendedName>
</protein>
<dbReference type="AlphaFoldDB" id="A0A2T9J7S7"/>
<comment type="caution">
    <text evidence="5">The sequence shown here is derived from an EMBL/GenBank/DDBJ whole genome shotgun (WGS) entry which is preliminary data.</text>
</comment>
<dbReference type="Pfam" id="PF17132">
    <property type="entry name" value="Glyco_hydro_106"/>
    <property type="match status" value="1"/>
</dbReference>
<dbReference type="Proteomes" id="UP000244913">
    <property type="component" value="Unassembled WGS sequence"/>
</dbReference>
<dbReference type="InterPro" id="IPR054593">
    <property type="entry name" value="Beta-mannosidase-like_N2"/>
</dbReference>
<name>A0A2T9J7S7_9CAUL</name>
<dbReference type="GO" id="GO:0004553">
    <property type="term" value="F:hydrolase activity, hydrolyzing O-glycosyl compounds"/>
    <property type="evidence" value="ECO:0007669"/>
    <property type="project" value="UniProtKB-ARBA"/>
</dbReference>
<keyword evidence="2" id="KW-0378">Hydrolase</keyword>
<dbReference type="NCBIfam" id="NF045579">
    <property type="entry name" value="rhamnoside_JR"/>
    <property type="match status" value="1"/>
</dbReference>